<keyword evidence="3" id="KW-1185">Reference proteome</keyword>
<dbReference type="GO" id="GO:0005654">
    <property type="term" value="C:nucleoplasm"/>
    <property type="evidence" value="ECO:0007669"/>
    <property type="project" value="Ensembl"/>
</dbReference>
<dbReference type="GO" id="GO:0047499">
    <property type="term" value="F:calcium-independent phospholipase A2 activity"/>
    <property type="evidence" value="ECO:0007669"/>
    <property type="project" value="Ensembl"/>
</dbReference>
<dbReference type="InterPro" id="IPR029058">
    <property type="entry name" value="AB_hydrolase_fold"/>
</dbReference>
<comment type="similarity">
    <text evidence="1">Belongs to the AB hydrolase superfamily. Lipase family.</text>
</comment>
<dbReference type="Ensembl" id="ENSNNAT00000018771.1">
    <property type="protein sequence ID" value="ENSNNAP00000017879.1"/>
    <property type="gene ID" value="ENSNNAG00000011953.1"/>
</dbReference>
<proteinExistence type="inferred from homology"/>
<reference evidence="2" key="1">
    <citation type="submission" date="2025-08" db="UniProtKB">
        <authorList>
            <consortium name="Ensembl"/>
        </authorList>
    </citation>
    <scope>IDENTIFICATION</scope>
</reference>
<dbReference type="Pfam" id="PF02450">
    <property type="entry name" value="LCAT"/>
    <property type="match status" value="1"/>
</dbReference>
<dbReference type="GO" id="GO:0046471">
    <property type="term" value="P:phosphatidylglycerol metabolic process"/>
    <property type="evidence" value="ECO:0007669"/>
    <property type="project" value="Ensembl"/>
</dbReference>
<dbReference type="PANTHER" id="PTHR11440">
    <property type="entry name" value="LECITHIN-CHOLESTEROL ACYLTRANSFERASE-RELATED"/>
    <property type="match status" value="1"/>
</dbReference>
<reference evidence="2" key="2">
    <citation type="submission" date="2025-09" db="UniProtKB">
        <authorList>
            <consortium name="Ensembl"/>
        </authorList>
    </citation>
    <scope>IDENTIFICATION</scope>
</reference>
<protein>
    <submittedName>
        <fullName evidence="2">Phospholipase A2 group XV</fullName>
    </submittedName>
</protein>
<dbReference type="SUPFAM" id="SSF53474">
    <property type="entry name" value="alpha/beta-Hydrolases"/>
    <property type="match status" value="1"/>
</dbReference>
<accession>A0A8C6XPS6</accession>
<dbReference type="GO" id="GO:0005764">
    <property type="term" value="C:lysosome"/>
    <property type="evidence" value="ECO:0007669"/>
    <property type="project" value="Ensembl"/>
</dbReference>
<dbReference type="AlphaFoldDB" id="A0A8C6XPS6"/>
<dbReference type="InterPro" id="IPR003386">
    <property type="entry name" value="LACT/PDAT_acylTrfase"/>
</dbReference>
<evidence type="ECO:0000256" key="1">
    <source>
        <dbReference type="ARBA" id="ARBA00010701"/>
    </source>
</evidence>
<dbReference type="Proteomes" id="UP000694559">
    <property type="component" value="Unplaced"/>
</dbReference>
<dbReference type="GO" id="GO:0016020">
    <property type="term" value="C:membrane"/>
    <property type="evidence" value="ECO:0007669"/>
    <property type="project" value="GOC"/>
</dbReference>
<dbReference type="GO" id="GO:0008270">
    <property type="term" value="F:zinc ion binding"/>
    <property type="evidence" value="ECO:0007669"/>
    <property type="project" value="Ensembl"/>
</dbReference>
<dbReference type="GO" id="GO:0008970">
    <property type="term" value="F:phospholipase A1 activity"/>
    <property type="evidence" value="ECO:0007669"/>
    <property type="project" value="Ensembl"/>
</dbReference>
<name>A0A8C6XPS6_NAJNA</name>
<evidence type="ECO:0000313" key="3">
    <source>
        <dbReference type="Proteomes" id="UP000694559"/>
    </source>
</evidence>
<dbReference type="GO" id="GO:0016411">
    <property type="term" value="F:acylglycerol O-acyltransferase activity"/>
    <property type="evidence" value="ECO:0007669"/>
    <property type="project" value="Ensembl"/>
</dbReference>
<dbReference type="GO" id="GO:0046338">
    <property type="term" value="P:phosphatidylethanolamine catabolic process"/>
    <property type="evidence" value="ECO:0007669"/>
    <property type="project" value="Ensembl"/>
</dbReference>
<sequence length="241" mass="27011">FGFFGGRGRRSCVPSLPLAPRSPAGRILKRWGDRWPPLAFLALLLLGSQAPAVAPGPPWGRTGPPGPPVVLGDNNRIPVISSFKIRDQQRSAVSTSWLLPYNYTWSPEKIFVSTPSANYTIRDFQKFYTDIGFEDGWLMRKATEALIYSMAPPGVRTHCLYGTRVNTPDSFFYDSLPDKEPKIFYGNGDGTVNLESALQCQKWIGQQEQKVMLYELPGSEHIEMLYNNLTISYVKKVIFGS</sequence>
<dbReference type="GO" id="GO:0005615">
    <property type="term" value="C:extracellular space"/>
    <property type="evidence" value="ECO:0007669"/>
    <property type="project" value="Ensembl"/>
</dbReference>
<dbReference type="OrthoDB" id="190846at2759"/>
<dbReference type="GO" id="GO:0006672">
    <property type="term" value="P:ceramide metabolic process"/>
    <property type="evidence" value="ECO:0007669"/>
    <property type="project" value="Ensembl"/>
</dbReference>
<organism evidence="2 3">
    <name type="scientific">Naja naja</name>
    <name type="common">Indian cobra</name>
    <dbReference type="NCBI Taxonomy" id="35670"/>
    <lineage>
        <taxon>Eukaryota</taxon>
        <taxon>Metazoa</taxon>
        <taxon>Chordata</taxon>
        <taxon>Craniata</taxon>
        <taxon>Vertebrata</taxon>
        <taxon>Euteleostomi</taxon>
        <taxon>Lepidosauria</taxon>
        <taxon>Squamata</taxon>
        <taxon>Bifurcata</taxon>
        <taxon>Unidentata</taxon>
        <taxon>Episquamata</taxon>
        <taxon>Toxicofera</taxon>
        <taxon>Serpentes</taxon>
        <taxon>Colubroidea</taxon>
        <taxon>Elapidae</taxon>
        <taxon>Elapinae</taxon>
        <taxon>Naja</taxon>
    </lineage>
</organism>
<dbReference type="GeneTree" id="ENSGT00940000157499"/>
<dbReference type="GO" id="GO:0034638">
    <property type="term" value="P:phosphatidylcholine catabolic process"/>
    <property type="evidence" value="ECO:0007669"/>
    <property type="project" value="Ensembl"/>
</dbReference>
<dbReference type="Gene3D" id="3.40.50.1820">
    <property type="entry name" value="alpha/beta hydrolase"/>
    <property type="match status" value="1"/>
</dbReference>
<dbReference type="GO" id="GO:0006651">
    <property type="term" value="P:diacylglycerol biosynthetic process"/>
    <property type="evidence" value="ECO:0007669"/>
    <property type="project" value="Ensembl"/>
</dbReference>
<evidence type="ECO:0000313" key="2">
    <source>
        <dbReference type="Ensembl" id="ENSNNAP00000017879.1"/>
    </source>
</evidence>
<gene>
    <name evidence="2" type="primary">PLA2G15</name>
</gene>
<dbReference type="GO" id="GO:0006658">
    <property type="term" value="P:phosphatidylserine metabolic process"/>
    <property type="evidence" value="ECO:0007669"/>
    <property type="project" value="Ensembl"/>
</dbReference>